<accession>A0A432Z121</accession>
<feature type="signal peptide" evidence="1">
    <location>
        <begin position="1"/>
        <end position="21"/>
    </location>
</feature>
<dbReference type="RefSeq" id="WP_026860906.1">
    <property type="nucleotide sequence ID" value="NZ_JAHVIQ010000005.1"/>
</dbReference>
<evidence type="ECO:0000313" key="3">
    <source>
        <dbReference type="Proteomes" id="UP000287022"/>
    </source>
</evidence>
<name>A0A432Z121_9GAMM</name>
<dbReference type="STRING" id="1122124.GCA_000423165_02204"/>
<dbReference type="AlphaFoldDB" id="A0A432Z121"/>
<evidence type="ECO:0000313" key="2">
    <source>
        <dbReference type="EMBL" id="RUO69857.1"/>
    </source>
</evidence>
<dbReference type="EMBL" id="PIQE01000004">
    <property type="protein sequence ID" value="RUO69857.1"/>
    <property type="molecule type" value="Genomic_DNA"/>
</dbReference>
<proteinExistence type="predicted"/>
<keyword evidence="1" id="KW-0732">Signal</keyword>
<reference evidence="3" key="1">
    <citation type="journal article" date="2018" name="Front. Microbiol.">
        <title>Genome-Based Analysis Reveals the Taxonomy and Diversity of the Family Idiomarinaceae.</title>
        <authorList>
            <person name="Liu Y."/>
            <person name="Lai Q."/>
            <person name="Shao Z."/>
        </authorList>
    </citation>
    <scope>NUCLEOTIDE SEQUENCE [LARGE SCALE GENOMIC DNA]</scope>
    <source>
        <strain evidence="3">c121</strain>
    </source>
</reference>
<sequence length="141" mass="15660">MSFRKLLPVLALTTLAAPALANDLKPGLWESTKYLEGEGLPAELTEKKTVKQCLSADETSDIAALMEQKWNEINCQDIDIQRNGKVIEGQAACKMGPRTTQVETTVTLHSDQHYTMKTVMTNEGQAIAHAERKWLQADCEN</sequence>
<feature type="chain" id="PRO_5019347095" evidence="1">
    <location>
        <begin position="22"/>
        <end position="141"/>
    </location>
</feature>
<keyword evidence="3" id="KW-1185">Reference proteome</keyword>
<comment type="caution">
    <text evidence="2">The sequence shown here is derived from an EMBL/GenBank/DDBJ whole genome shotgun (WGS) entry which is preliminary data.</text>
</comment>
<protein>
    <submittedName>
        <fullName evidence="2">DUF3617 domain-containing protein</fullName>
    </submittedName>
</protein>
<gene>
    <name evidence="2" type="ORF">CWI80_11640</name>
</gene>
<dbReference type="InterPro" id="IPR022061">
    <property type="entry name" value="DUF3617"/>
</dbReference>
<evidence type="ECO:0000256" key="1">
    <source>
        <dbReference type="SAM" id="SignalP"/>
    </source>
</evidence>
<dbReference type="Pfam" id="PF12276">
    <property type="entry name" value="DUF3617"/>
    <property type="match status" value="1"/>
</dbReference>
<organism evidence="2 3">
    <name type="scientific">Pseudidiomarina sediminum</name>
    <dbReference type="NCBI Taxonomy" id="431675"/>
    <lineage>
        <taxon>Bacteria</taxon>
        <taxon>Pseudomonadati</taxon>
        <taxon>Pseudomonadota</taxon>
        <taxon>Gammaproteobacteria</taxon>
        <taxon>Alteromonadales</taxon>
        <taxon>Idiomarinaceae</taxon>
        <taxon>Pseudidiomarina</taxon>
    </lineage>
</organism>
<dbReference type="Proteomes" id="UP000287022">
    <property type="component" value="Unassembled WGS sequence"/>
</dbReference>